<keyword evidence="1" id="KW-0472">Membrane</keyword>
<dbReference type="EMBL" id="CP045352">
    <property type="protein sequence ID" value="QFT28831.1"/>
    <property type="molecule type" value="Genomic_DNA"/>
</dbReference>
<keyword evidence="1" id="KW-1133">Transmembrane helix</keyword>
<dbReference type="Proteomes" id="UP000326936">
    <property type="component" value="Plasmid pTHAF100_b"/>
</dbReference>
<dbReference type="KEGG" id="vaq:FIV01_20730"/>
<gene>
    <name evidence="2" type="ORF">FIV01_20730</name>
</gene>
<organism evidence="2 3">
    <name type="scientific">Vibrio aquimaris</name>
    <dbReference type="NCBI Taxonomy" id="2587862"/>
    <lineage>
        <taxon>Bacteria</taxon>
        <taxon>Pseudomonadati</taxon>
        <taxon>Pseudomonadota</taxon>
        <taxon>Gammaproteobacteria</taxon>
        <taxon>Vibrionales</taxon>
        <taxon>Vibrionaceae</taxon>
        <taxon>Vibrio</taxon>
    </lineage>
</organism>
<feature type="transmembrane region" description="Helical" evidence="1">
    <location>
        <begin position="20"/>
        <end position="45"/>
    </location>
</feature>
<proteinExistence type="predicted"/>
<name>A0A5P9CS99_9VIBR</name>
<dbReference type="AlphaFoldDB" id="A0A5P9CS99"/>
<protein>
    <submittedName>
        <fullName evidence="2">Uncharacterized protein</fullName>
    </submittedName>
</protein>
<keyword evidence="2" id="KW-0614">Plasmid</keyword>
<keyword evidence="3" id="KW-1185">Reference proteome</keyword>
<reference evidence="2 3" key="1">
    <citation type="submission" date="2019-10" db="EMBL/GenBank/DDBJ databases">
        <title>Complete genome sequence of Vibrio sp. strain THAF100, isolated from non-filtered water from the water column of tank 6 of a marine aquarium containing stony-coral fragments. Water maintained at 26 degree C.</title>
        <authorList>
            <person name="Ruckert C."/>
            <person name="Franco A."/>
            <person name="Kalinowski J."/>
            <person name="Glaeser S."/>
        </authorList>
    </citation>
    <scope>NUCLEOTIDE SEQUENCE [LARGE SCALE GENOMIC DNA]</scope>
    <source>
        <strain evidence="2 3">THAF100</strain>
        <plasmid evidence="3">pthaf100_b</plasmid>
    </source>
</reference>
<keyword evidence="1" id="KW-0812">Transmembrane</keyword>
<accession>A0A5P9CS99</accession>
<evidence type="ECO:0000313" key="3">
    <source>
        <dbReference type="Proteomes" id="UP000326936"/>
    </source>
</evidence>
<evidence type="ECO:0000313" key="2">
    <source>
        <dbReference type="EMBL" id="QFT28831.1"/>
    </source>
</evidence>
<evidence type="ECO:0000256" key="1">
    <source>
        <dbReference type="SAM" id="Phobius"/>
    </source>
</evidence>
<sequence>MEDTSTKWKDFELSVELHKFYVDFIVKLNFFYYAITGAILSFHFAKDSPEVSGLRYYCQ</sequence>
<geneLocation type="plasmid" evidence="3">
    <name>pthaf100_b</name>
</geneLocation>